<keyword evidence="2" id="KW-1133">Transmembrane helix</keyword>
<feature type="transmembrane region" description="Helical" evidence="2">
    <location>
        <begin position="582"/>
        <end position="600"/>
    </location>
</feature>
<evidence type="ECO:0000313" key="4">
    <source>
        <dbReference type="Proteomes" id="UP001166286"/>
    </source>
</evidence>
<comment type="caution">
    <text evidence="3">The sequence shown here is derived from an EMBL/GenBank/DDBJ whole genome shotgun (WGS) entry which is preliminary data.</text>
</comment>
<evidence type="ECO:0000256" key="2">
    <source>
        <dbReference type="SAM" id="Phobius"/>
    </source>
</evidence>
<feature type="region of interest" description="Disordered" evidence="1">
    <location>
        <begin position="110"/>
        <end position="141"/>
    </location>
</feature>
<evidence type="ECO:0000313" key="3">
    <source>
        <dbReference type="EMBL" id="KAK0514911.1"/>
    </source>
</evidence>
<dbReference type="Pfam" id="PF11915">
    <property type="entry name" value="DUF3433"/>
    <property type="match status" value="2"/>
</dbReference>
<keyword evidence="4" id="KW-1185">Reference proteome</keyword>
<dbReference type="PANTHER" id="PTHR37544">
    <property type="entry name" value="SPRAY-RELATED"/>
    <property type="match status" value="1"/>
</dbReference>
<dbReference type="PANTHER" id="PTHR37544:SF3">
    <property type="entry name" value="SPRAY"/>
    <property type="match status" value="1"/>
</dbReference>
<sequence length="785" mass="85233">MSSDTRHHYQPTITRLPSLLCLLVASLGLIALVEVACRRLPAHNANGIITSIHDTASKDIDSIIEARHVKRQNGTEEETTADGAPPPTAFLPIDGAAVTSTTLAPAPSEFLPIDEPGTTTAPTAPQAPPPNDFLPIETSITSPQPVPATSAFIPINPIPVTTTTPSVNLLTLNPATTTPVPVTVGAPAPTNFLPVDNSNTPANSVNLVTTPAASSTSLFFTGIADGVPYTVGADGLIVVDGYFFNTADPTTSTLADGHIVVIGPTGAVSLQELPSQQSPGLTARDYVVGAFIPTILAVLFTIPWHLLASAIKEIEPYYQLHNADGISAEDSLMLNYRASINVVATVTAIQKKHYLVWWSGVLSLIILLLPPLASETVFIGFVGAGRCTATSGRQACIPELSYFPIAARVVQGILAFIALLTFALAIAILQRKSGVFANPLSIAGAATLFQDPRLIEDFRRINPYANSKEVRNSLRGNRYRLGTYSSFDENSYYGMILVHSNPLPGDDDRRTSFGGKKYASVAVNPVDEFPAQHEKKPSSRPWVHPVTVLSFALFVLGLMILIIYYYFVGTDSGFERFMSSDAFGVSFLFTAIGVILKMYWSLLDDEIRGMEPYRQLLHGSAKPTDSILLAPHSNPFTGFFHSISHGHFFNAYISLVAVLSEPLIVALANIPFKPGTAYKAYQVATWFSVLILIMMLVGIVWFLCRKKTPGMIRRPDTIVDVLLYLCGSHMLGDFRNMGQLDKRTRDNIVRDWDKRYSMGRLVGVDGVEREGVDENVFVGQVPRYQ</sequence>
<proteinExistence type="predicted"/>
<evidence type="ECO:0000256" key="1">
    <source>
        <dbReference type="SAM" id="MobiDB-lite"/>
    </source>
</evidence>
<keyword evidence="2" id="KW-0472">Membrane</keyword>
<dbReference type="InterPro" id="IPR021840">
    <property type="entry name" value="DUF3433"/>
</dbReference>
<accession>A0AA39R7J8</accession>
<dbReference type="EMBL" id="JAFEKC020000004">
    <property type="protein sequence ID" value="KAK0514911.1"/>
    <property type="molecule type" value="Genomic_DNA"/>
</dbReference>
<feature type="transmembrane region" description="Helical" evidence="2">
    <location>
        <begin position="684"/>
        <end position="704"/>
    </location>
</feature>
<feature type="transmembrane region" description="Helical" evidence="2">
    <location>
        <begin position="542"/>
        <end position="567"/>
    </location>
</feature>
<protein>
    <submittedName>
        <fullName evidence="3">Uncharacterized protein</fullName>
    </submittedName>
</protein>
<reference evidence="3" key="1">
    <citation type="submission" date="2023-03" db="EMBL/GenBank/DDBJ databases">
        <title>Complete genome of Cladonia borealis.</title>
        <authorList>
            <person name="Park H."/>
        </authorList>
    </citation>
    <scope>NUCLEOTIDE SEQUENCE</scope>
    <source>
        <strain evidence="3">ANT050790</strain>
    </source>
</reference>
<organism evidence="3 4">
    <name type="scientific">Cladonia borealis</name>
    <dbReference type="NCBI Taxonomy" id="184061"/>
    <lineage>
        <taxon>Eukaryota</taxon>
        <taxon>Fungi</taxon>
        <taxon>Dikarya</taxon>
        <taxon>Ascomycota</taxon>
        <taxon>Pezizomycotina</taxon>
        <taxon>Lecanoromycetes</taxon>
        <taxon>OSLEUM clade</taxon>
        <taxon>Lecanoromycetidae</taxon>
        <taxon>Lecanorales</taxon>
        <taxon>Lecanorineae</taxon>
        <taxon>Cladoniaceae</taxon>
        <taxon>Cladonia</taxon>
    </lineage>
</organism>
<feature type="transmembrane region" description="Helical" evidence="2">
    <location>
        <begin position="649"/>
        <end position="672"/>
    </location>
</feature>
<feature type="transmembrane region" description="Helical" evidence="2">
    <location>
        <begin position="409"/>
        <end position="429"/>
    </location>
</feature>
<feature type="transmembrane region" description="Helical" evidence="2">
    <location>
        <begin position="354"/>
        <end position="373"/>
    </location>
</feature>
<gene>
    <name evidence="3" type="ORF">JMJ35_002290</name>
</gene>
<dbReference type="AlphaFoldDB" id="A0AA39R7J8"/>
<dbReference type="Proteomes" id="UP001166286">
    <property type="component" value="Unassembled WGS sequence"/>
</dbReference>
<keyword evidence="2" id="KW-0812">Transmembrane</keyword>
<feature type="transmembrane region" description="Helical" evidence="2">
    <location>
        <begin position="286"/>
        <end position="307"/>
    </location>
</feature>
<name>A0AA39R7J8_9LECA</name>